<evidence type="ECO:0000259" key="2">
    <source>
        <dbReference type="PROSITE" id="PS50887"/>
    </source>
</evidence>
<evidence type="ECO:0000313" key="4">
    <source>
        <dbReference type="Proteomes" id="UP000287910"/>
    </source>
</evidence>
<dbReference type="FunFam" id="3.30.70.270:FF:000001">
    <property type="entry name" value="Diguanylate cyclase domain protein"/>
    <property type="match status" value="1"/>
</dbReference>
<organism evidence="3 4">
    <name type="scientific">Lysinibacillus antri</name>
    <dbReference type="NCBI Taxonomy" id="2498145"/>
    <lineage>
        <taxon>Bacteria</taxon>
        <taxon>Bacillati</taxon>
        <taxon>Bacillota</taxon>
        <taxon>Bacilli</taxon>
        <taxon>Bacillales</taxon>
        <taxon>Bacillaceae</taxon>
        <taxon>Lysinibacillus</taxon>
    </lineage>
</organism>
<dbReference type="SMART" id="SM00267">
    <property type="entry name" value="GGDEF"/>
    <property type="match status" value="1"/>
</dbReference>
<feature type="domain" description="GGDEF" evidence="2">
    <location>
        <begin position="149"/>
        <end position="279"/>
    </location>
</feature>
<evidence type="ECO:0000313" key="3">
    <source>
        <dbReference type="EMBL" id="RUL48206.1"/>
    </source>
</evidence>
<dbReference type="Gene3D" id="3.30.70.270">
    <property type="match status" value="1"/>
</dbReference>
<dbReference type="PANTHER" id="PTHR45138:SF9">
    <property type="entry name" value="DIGUANYLATE CYCLASE DGCM-RELATED"/>
    <property type="match status" value="1"/>
</dbReference>
<feature type="transmembrane region" description="Helical" evidence="1">
    <location>
        <begin position="86"/>
        <end position="105"/>
    </location>
</feature>
<dbReference type="CDD" id="cd01949">
    <property type="entry name" value="GGDEF"/>
    <property type="match status" value="1"/>
</dbReference>
<name>A0A432L894_9BACI</name>
<keyword evidence="1" id="KW-1133">Transmembrane helix</keyword>
<accession>A0A432L894</accession>
<dbReference type="PROSITE" id="PS50887">
    <property type="entry name" value="GGDEF"/>
    <property type="match status" value="1"/>
</dbReference>
<gene>
    <name evidence="3" type="ORF">EK386_17370</name>
</gene>
<feature type="transmembrane region" description="Helical" evidence="1">
    <location>
        <begin position="6"/>
        <end position="25"/>
    </location>
</feature>
<dbReference type="InterPro" id="IPR000160">
    <property type="entry name" value="GGDEF_dom"/>
</dbReference>
<dbReference type="InterPro" id="IPR043128">
    <property type="entry name" value="Rev_trsase/Diguanyl_cyclase"/>
</dbReference>
<dbReference type="InterPro" id="IPR029787">
    <property type="entry name" value="Nucleotide_cyclase"/>
</dbReference>
<keyword evidence="1" id="KW-0812">Transmembrane</keyword>
<keyword evidence="1" id="KW-0472">Membrane</keyword>
<comment type="caution">
    <text evidence="3">The sequence shown here is derived from an EMBL/GenBank/DDBJ whole genome shotgun (WGS) entry which is preliminary data.</text>
</comment>
<dbReference type="GO" id="GO:1902201">
    <property type="term" value="P:negative regulation of bacterial-type flagellum-dependent cell motility"/>
    <property type="evidence" value="ECO:0007669"/>
    <property type="project" value="TreeGrafter"/>
</dbReference>
<dbReference type="GO" id="GO:0043709">
    <property type="term" value="P:cell adhesion involved in single-species biofilm formation"/>
    <property type="evidence" value="ECO:0007669"/>
    <property type="project" value="TreeGrafter"/>
</dbReference>
<dbReference type="EMBL" id="RYYR01000033">
    <property type="protein sequence ID" value="RUL48206.1"/>
    <property type="molecule type" value="Genomic_DNA"/>
</dbReference>
<proteinExistence type="predicted"/>
<dbReference type="RefSeq" id="WP_126660442.1">
    <property type="nucleotide sequence ID" value="NZ_RYYR01000033.1"/>
</dbReference>
<dbReference type="Proteomes" id="UP000287910">
    <property type="component" value="Unassembled WGS sequence"/>
</dbReference>
<dbReference type="PANTHER" id="PTHR45138">
    <property type="entry name" value="REGULATORY COMPONENTS OF SENSORY TRANSDUCTION SYSTEM"/>
    <property type="match status" value="1"/>
</dbReference>
<dbReference type="AlphaFoldDB" id="A0A432L894"/>
<dbReference type="GO" id="GO:0005886">
    <property type="term" value="C:plasma membrane"/>
    <property type="evidence" value="ECO:0007669"/>
    <property type="project" value="TreeGrafter"/>
</dbReference>
<dbReference type="NCBIfam" id="TIGR00254">
    <property type="entry name" value="GGDEF"/>
    <property type="match status" value="1"/>
</dbReference>
<sequence>MKQNNIYWIMIVLFTVLPILINSLLSDEVSKNHHFIWSLFLIPSILMMSMYPKWSVIISSAVFYSSFKLVIAFFQNPDVDKNAITVLILGSMVNWSIHITIGYFINKSHKLLQLVEELTLVDVLTGINNRRYFNLFLEKTIPNIEKTNSSLIMMTLDIDHFKRINDTYGHSCGDEALKHISNVIRRNVRDTDAYVRIGGEEFAIVMPSTSLEEGGIIAERLRKTVEESSFTYKQEVIQFTISIGLSQYHGEAIEDFINKADKALYQAKENGRNNIVVFV</sequence>
<keyword evidence="4" id="KW-1185">Reference proteome</keyword>
<protein>
    <submittedName>
        <fullName evidence="3">GGDEF domain-containing protein</fullName>
    </submittedName>
</protein>
<dbReference type="SUPFAM" id="SSF55073">
    <property type="entry name" value="Nucleotide cyclase"/>
    <property type="match status" value="1"/>
</dbReference>
<dbReference type="GO" id="GO:0052621">
    <property type="term" value="F:diguanylate cyclase activity"/>
    <property type="evidence" value="ECO:0007669"/>
    <property type="project" value="TreeGrafter"/>
</dbReference>
<dbReference type="InterPro" id="IPR050469">
    <property type="entry name" value="Diguanylate_Cyclase"/>
</dbReference>
<reference evidence="3 4" key="1">
    <citation type="submission" date="2018-12" db="EMBL/GenBank/DDBJ databases">
        <title>Lysinibacillus antri sp. nov., isolated from a cave soil.</title>
        <authorList>
            <person name="Narsing Rao M.P."/>
            <person name="Zhang H."/>
            <person name="Dong Z.-Y."/>
            <person name="Niu X.-K."/>
            <person name="Zhang K."/>
            <person name="Fang B.-Z."/>
            <person name="Kang Y.-Q."/>
            <person name="Xiao M."/>
            <person name="Li W.-J."/>
        </authorList>
    </citation>
    <scope>NUCLEOTIDE SEQUENCE [LARGE SCALE GENOMIC DNA]</scope>
    <source>
        <strain evidence="3 4">SYSU K30002</strain>
    </source>
</reference>
<evidence type="ECO:0000256" key="1">
    <source>
        <dbReference type="SAM" id="Phobius"/>
    </source>
</evidence>
<dbReference type="Pfam" id="PF00990">
    <property type="entry name" value="GGDEF"/>
    <property type="match status" value="1"/>
</dbReference>